<keyword evidence="2 5" id="KW-0812">Transmembrane</keyword>
<gene>
    <name evidence="7" type="ORF">AB0K95_24560</name>
</gene>
<dbReference type="PIRSF" id="PIRSF006060">
    <property type="entry name" value="AA_transporter"/>
    <property type="match status" value="1"/>
</dbReference>
<keyword evidence="4 5" id="KW-0472">Membrane</keyword>
<comment type="subcellular location">
    <subcellularLocation>
        <location evidence="1">Membrane</location>
        <topology evidence="1">Multi-pass membrane protein</topology>
    </subcellularLocation>
</comment>
<name>A0ABV3JLB4_9ACTN</name>
<feature type="transmembrane region" description="Helical" evidence="5">
    <location>
        <begin position="96"/>
        <end position="121"/>
    </location>
</feature>
<keyword evidence="3 5" id="KW-1133">Transmembrane helix</keyword>
<evidence type="ECO:0000256" key="5">
    <source>
        <dbReference type="SAM" id="Phobius"/>
    </source>
</evidence>
<organism evidence="7 8">
    <name type="scientific">Streptomyces werraensis</name>
    <dbReference type="NCBI Taxonomy" id="68284"/>
    <lineage>
        <taxon>Bacteria</taxon>
        <taxon>Bacillati</taxon>
        <taxon>Actinomycetota</taxon>
        <taxon>Actinomycetes</taxon>
        <taxon>Kitasatosporales</taxon>
        <taxon>Streptomycetaceae</taxon>
        <taxon>Streptomyces</taxon>
    </lineage>
</organism>
<evidence type="ECO:0000256" key="2">
    <source>
        <dbReference type="ARBA" id="ARBA00022692"/>
    </source>
</evidence>
<evidence type="ECO:0000313" key="8">
    <source>
        <dbReference type="Proteomes" id="UP001552527"/>
    </source>
</evidence>
<comment type="caution">
    <text evidence="7">The sequence shown here is derived from an EMBL/GenBank/DDBJ whole genome shotgun (WGS) entry which is preliminary data.</text>
</comment>
<evidence type="ECO:0000256" key="1">
    <source>
        <dbReference type="ARBA" id="ARBA00004141"/>
    </source>
</evidence>
<feature type="transmembrane region" description="Helical" evidence="5">
    <location>
        <begin position="127"/>
        <end position="144"/>
    </location>
</feature>
<dbReference type="Gene3D" id="1.20.1740.10">
    <property type="entry name" value="Amino acid/polyamine transporter I"/>
    <property type="match status" value="1"/>
</dbReference>
<feature type="transmembrane region" description="Helical" evidence="5">
    <location>
        <begin position="46"/>
        <end position="65"/>
    </location>
</feature>
<evidence type="ECO:0000256" key="4">
    <source>
        <dbReference type="ARBA" id="ARBA00023136"/>
    </source>
</evidence>
<feature type="transmembrane region" description="Helical" evidence="5">
    <location>
        <begin position="228"/>
        <end position="250"/>
    </location>
</feature>
<feature type="transmembrane region" description="Helical" evidence="5">
    <location>
        <begin position="395"/>
        <end position="412"/>
    </location>
</feature>
<evidence type="ECO:0000256" key="3">
    <source>
        <dbReference type="ARBA" id="ARBA00022989"/>
    </source>
</evidence>
<dbReference type="PANTHER" id="PTHR42770:SF7">
    <property type="entry name" value="MEMBRANE PROTEIN"/>
    <property type="match status" value="1"/>
</dbReference>
<feature type="domain" description="Amino acid permease/ SLC12A" evidence="6">
    <location>
        <begin position="22"/>
        <end position="384"/>
    </location>
</feature>
<sequence>MTNIPVDPGPPGLRRTLGTGDAVVVGLGAMLGAGIFAVLAPAARAAGSGLLLGLAVAAVVAYCNADSSARLAALYPASGGTYVYGRERLGEFWGYLAGWAFVVGKTASCAAMALTVGAYVWPGQAHAVAVAAVVLVTVVDYGGVQKSAWVTRAIVGVVLAVLASVVVVCLTSGDAAPGRLDDGVSGGAGGVLQAAGLLFFAFAGYARIATLGEEVRDPARTIPRAVRVALGIVLAAYAAVAVAVLSVLGAESLGASVAPLADAARAAGAPGLAPVVRVGAAVAALGSLLALLLGVSRTTLAMARDRHLPAPLAAVHPRFHVPHRAALAVGGVVALLAATVDVRGAVGFSSFGVLTYYAVANASAWTLRPGVAARVVPAVGFAGCLALAFSLPWTSVAVGAAVLGAGVVAYGVRKVRGRGQGNHPDPGGR</sequence>
<dbReference type="InterPro" id="IPR050367">
    <property type="entry name" value="APC_superfamily"/>
</dbReference>
<keyword evidence="8" id="KW-1185">Reference proteome</keyword>
<protein>
    <submittedName>
        <fullName evidence="7">APC family permease</fullName>
    </submittedName>
</protein>
<dbReference type="InterPro" id="IPR004841">
    <property type="entry name" value="AA-permease/SLC12A_dom"/>
</dbReference>
<feature type="transmembrane region" description="Helical" evidence="5">
    <location>
        <begin position="153"/>
        <end position="173"/>
    </location>
</feature>
<dbReference type="RefSeq" id="WP_364025059.1">
    <property type="nucleotide sequence ID" value="NZ_JBFATD010000010.1"/>
</dbReference>
<feature type="transmembrane region" description="Helical" evidence="5">
    <location>
        <begin position="22"/>
        <end position="40"/>
    </location>
</feature>
<dbReference type="EMBL" id="JBFATE010000011">
    <property type="protein sequence ID" value="MEV5248418.1"/>
    <property type="molecule type" value="Genomic_DNA"/>
</dbReference>
<proteinExistence type="predicted"/>
<feature type="transmembrane region" description="Helical" evidence="5">
    <location>
        <begin position="185"/>
        <end position="208"/>
    </location>
</feature>
<feature type="transmembrane region" description="Helical" evidence="5">
    <location>
        <begin position="321"/>
        <end position="340"/>
    </location>
</feature>
<dbReference type="PANTHER" id="PTHR42770">
    <property type="entry name" value="AMINO ACID TRANSPORTER-RELATED"/>
    <property type="match status" value="1"/>
</dbReference>
<feature type="transmembrane region" description="Helical" evidence="5">
    <location>
        <begin position="278"/>
        <end position="300"/>
    </location>
</feature>
<dbReference type="Proteomes" id="UP001552527">
    <property type="component" value="Unassembled WGS sequence"/>
</dbReference>
<reference evidence="7 8" key="1">
    <citation type="submission" date="2024-06" db="EMBL/GenBank/DDBJ databases">
        <title>The Natural Products Discovery Center: Release of the First 8490 Sequenced Strains for Exploring Actinobacteria Biosynthetic Diversity.</title>
        <authorList>
            <person name="Kalkreuter E."/>
            <person name="Kautsar S.A."/>
            <person name="Yang D."/>
            <person name="Bader C.D."/>
            <person name="Teijaro C.N."/>
            <person name="Fluegel L."/>
            <person name="Davis C.M."/>
            <person name="Simpson J.R."/>
            <person name="Lauterbach L."/>
            <person name="Steele A.D."/>
            <person name="Gui C."/>
            <person name="Meng S."/>
            <person name="Li G."/>
            <person name="Viehrig K."/>
            <person name="Ye F."/>
            <person name="Su P."/>
            <person name="Kiefer A.F."/>
            <person name="Nichols A."/>
            <person name="Cepeda A.J."/>
            <person name="Yan W."/>
            <person name="Fan B."/>
            <person name="Jiang Y."/>
            <person name="Adhikari A."/>
            <person name="Zheng C.-J."/>
            <person name="Schuster L."/>
            <person name="Cowan T.M."/>
            <person name="Smanski M.J."/>
            <person name="Chevrette M.G."/>
            <person name="De Carvalho L.P.S."/>
            <person name="Shen B."/>
        </authorList>
    </citation>
    <scope>NUCLEOTIDE SEQUENCE [LARGE SCALE GENOMIC DNA]</scope>
    <source>
        <strain evidence="7 8">NPDC052768</strain>
    </source>
</reference>
<dbReference type="Pfam" id="PF00324">
    <property type="entry name" value="AA_permease"/>
    <property type="match status" value="1"/>
</dbReference>
<evidence type="ECO:0000259" key="6">
    <source>
        <dbReference type="Pfam" id="PF00324"/>
    </source>
</evidence>
<evidence type="ECO:0000313" key="7">
    <source>
        <dbReference type="EMBL" id="MEV5248418.1"/>
    </source>
</evidence>
<accession>A0ABV3JLB4</accession>